<dbReference type="InterPro" id="IPR050316">
    <property type="entry name" value="Tyrosinase/Hemocyanin"/>
</dbReference>
<dbReference type="EMBL" id="MBFR01000563">
    <property type="protein sequence ID" value="PVU87045.1"/>
    <property type="molecule type" value="Genomic_DNA"/>
</dbReference>
<evidence type="ECO:0000313" key="6">
    <source>
        <dbReference type="Proteomes" id="UP000245383"/>
    </source>
</evidence>
<evidence type="ECO:0000256" key="3">
    <source>
        <dbReference type="SAM" id="SignalP"/>
    </source>
</evidence>
<feature type="domain" description="Tyrosinase copper-binding" evidence="4">
    <location>
        <begin position="179"/>
        <end position="211"/>
    </location>
</feature>
<comment type="caution">
    <text evidence="5">The sequence shown here is derived from an EMBL/GenBank/DDBJ whole genome shotgun (WGS) entry which is preliminary data.</text>
</comment>
<name>A0A2T9Y3X3_9FUNG</name>
<feature type="domain" description="Tyrosinase copper-binding" evidence="4">
    <location>
        <begin position="309"/>
        <end position="464"/>
    </location>
</feature>
<keyword evidence="1" id="KW-0479">Metal-binding</keyword>
<keyword evidence="2" id="KW-0186">Copper</keyword>
<gene>
    <name evidence="5" type="ORF">BB561_006475</name>
</gene>
<dbReference type="AlphaFoldDB" id="A0A2T9Y3X3"/>
<proteinExistence type="predicted"/>
<feature type="signal peptide" evidence="3">
    <location>
        <begin position="1"/>
        <end position="19"/>
    </location>
</feature>
<dbReference type="PANTHER" id="PTHR11474:SF126">
    <property type="entry name" value="TYROSINASE-LIKE PROTEIN TYR-1-RELATED"/>
    <property type="match status" value="1"/>
</dbReference>
<dbReference type="GO" id="GO:0016491">
    <property type="term" value="F:oxidoreductase activity"/>
    <property type="evidence" value="ECO:0007669"/>
    <property type="project" value="InterPro"/>
</dbReference>
<organism evidence="5 6">
    <name type="scientific">Smittium simulii</name>
    <dbReference type="NCBI Taxonomy" id="133385"/>
    <lineage>
        <taxon>Eukaryota</taxon>
        <taxon>Fungi</taxon>
        <taxon>Fungi incertae sedis</taxon>
        <taxon>Zoopagomycota</taxon>
        <taxon>Kickxellomycotina</taxon>
        <taxon>Harpellomycetes</taxon>
        <taxon>Harpellales</taxon>
        <taxon>Legeriomycetaceae</taxon>
        <taxon>Smittium</taxon>
    </lineage>
</organism>
<dbReference type="Pfam" id="PF00264">
    <property type="entry name" value="Tyrosinase"/>
    <property type="match status" value="3"/>
</dbReference>
<keyword evidence="3" id="KW-0732">Signal</keyword>
<feature type="chain" id="PRO_5015439317" description="Tyrosinase copper-binding domain-containing protein" evidence="3">
    <location>
        <begin position="20"/>
        <end position="465"/>
    </location>
</feature>
<reference evidence="5 6" key="1">
    <citation type="journal article" date="2018" name="MBio">
        <title>Comparative Genomics Reveals the Core Gene Toolbox for the Fungus-Insect Symbiosis.</title>
        <authorList>
            <person name="Wang Y."/>
            <person name="Stata M."/>
            <person name="Wang W."/>
            <person name="Stajich J.E."/>
            <person name="White M.M."/>
            <person name="Moncalvo J.M."/>
        </authorList>
    </citation>
    <scope>NUCLEOTIDE SEQUENCE [LARGE SCALE GENOMIC DNA]</scope>
    <source>
        <strain evidence="5 6">SWE-8-4</strain>
    </source>
</reference>
<evidence type="ECO:0000256" key="2">
    <source>
        <dbReference type="ARBA" id="ARBA00023008"/>
    </source>
</evidence>
<dbReference type="InterPro" id="IPR008922">
    <property type="entry name" value="Di-copper_centre_dom_sf"/>
</dbReference>
<dbReference type="Proteomes" id="UP000245383">
    <property type="component" value="Unassembled WGS sequence"/>
</dbReference>
<evidence type="ECO:0000259" key="4">
    <source>
        <dbReference type="Pfam" id="PF00264"/>
    </source>
</evidence>
<sequence length="465" mass="53894">MKFIILIYSIFTFITCIYSQRIPNPPLPTTCSNVLVRKDVRNLSDQEWQKFSDVINTMHQRKWLEVLSKIHNNNMREIHNSGFFMPWHRRFLAHFQMLVNTIDPDVVLPYWDWTASWQNPEFDSVLSSNRFGGNGAGNQRCIVNGVQSSWEKSYPQFGCVSRNFAQGNSPGPFWPMQGIGGDFAEMWAPNDALFFLHHAMVDRIWAIWQNQNRNGFSDINSRTVNGGVINSNSQNFFNRNQRSNVKTPNRYFGMKLQAPAINTNLTRMFSTNNAVAEEMNLRKDIRRMTDSEWGDYTEAIRSMHDLGWLEELSKIHNDYAMEVHGCGFLLPWHRRFVNHFQKLINIINPSIVIPYWDWTAEWQNPENDPVLSSSRFGGNGVGQNQCVRDGIEANWNRTYPDFNCMKRGYQQGASPGPFWPMDGIVRLIRNDREFRMFSTNLENGSHGAVHLGIGADFAEMWAPNE</sequence>
<evidence type="ECO:0000256" key="1">
    <source>
        <dbReference type="ARBA" id="ARBA00022723"/>
    </source>
</evidence>
<evidence type="ECO:0000313" key="5">
    <source>
        <dbReference type="EMBL" id="PVU87045.1"/>
    </source>
</evidence>
<dbReference type="OrthoDB" id="6132182at2759"/>
<feature type="domain" description="Tyrosinase copper-binding" evidence="4">
    <location>
        <begin position="68"/>
        <end position="152"/>
    </location>
</feature>
<accession>A0A2T9Y3X3</accession>
<dbReference type="Gene3D" id="1.10.1280.10">
    <property type="entry name" value="Di-copper center containing domain from catechol oxidase"/>
    <property type="match status" value="3"/>
</dbReference>
<keyword evidence="6" id="KW-1185">Reference proteome</keyword>
<dbReference type="InterPro" id="IPR002227">
    <property type="entry name" value="Tyrosinase_Cu-bd"/>
</dbReference>
<dbReference type="STRING" id="133385.A0A2T9Y3X3"/>
<dbReference type="PANTHER" id="PTHR11474">
    <property type="entry name" value="TYROSINASE FAMILY MEMBER"/>
    <property type="match status" value="1"/>
</dbReference>
<dbReference type="GO" id="GO:0046872">
    <property type="term" value="F:metal ion binding"/>
    <property type="evidence" value="ECO:0007669"/>
    <property type="project" value="UniProtKB-KW"/>
</dbReference>
<protein>
    <recommendedName>
        <fullName evidence="4">Tyrosinase copper-binding domain-containing protein</fullName>
    </recommendedName>
</protein>
<dbReference type="SUPFAM" id="SSF48056">
    <property type="entry name" value="Di-copper centre-containing domain"/>
    <property type="match status" value="2"/>
</dbReference>